<protein>
    <recommendedName>
        <fullName evidence="15">Integrase catalytic domain-containing protein</fullName>
    </recommendedName>
</protein>
<dbReference type="PANTHER" id="PTHR42648">
    <property type="entry name" value="TRANSPOSASE, PUTATIVE-RELATED"/>
    <property type="match status" value="1"/>
</dbReference>
<evidence type="ECO:0000256" key="1">
    <source>
        <dbReference type="ARBA" id="ARBA00022578"/>
    </source>
</evidence>
<keyword evidence="8" id="KW-0694">RNA-binding</keyword>
<comment type="caution">
    <text evidence="16">The sequence shown here is derived from an EMBL/GenBank/DDBJ whole genome shotgun (WGS) entry which is preliminary data.</text>
</comment>
<evidence type="ECO:0000256" key="3">
    <source>
        <dbReference type="ARBA" id="ARBA00022722"/>
    </source>
</evidence>
<reference evidence="16" key="1">
    <citation type="submission" date="2021-03" db="EMBL/GenBank/DDBJ databases">
        <title>Draft genome sequence of rust myrtle Austropuccinia psidii MF-1, a brazilian biotype.</title>
        <authorList>
            <person name="Quecine M.C."/>
            <person name="Pachon D.M.R."/>
            <person name="Bonatelli M.L."/>
            <person name="Correr F.H."/>
            <person name="Franceschini L.M."/>
            <person name="Leite T.F."/>
            <person name="Margarido G.R.A."/>
            <person name="Almeida C.A."/>
            <person name="Ferrarezi J.A."/>
            <person name="Labate C.A."/>
        </authorList>
    </citation>
    <scope>NUCLEOTIDE SEQUENCE</scope>
    <source>
        <strain evidence="16">MF-1</strain>
    </source>
</reference>
<dbReference type="GO" id="GO:0004519">
    <property type="term" value="F:endonuclease activity"/>
    <property type="evidence" value="ECO:0007669"/>
    <property type="project" value="UniProtKB-KW"/>
</dbReference>
<keyword evidence="11" id="KW-0239">DNA-directed DNA polymerase</keyword>
<evidence type="ECO:0000313" key="17">
    <source>
        <dbReference type="Proteomes" id="UP000765509"/>
    </source>
</evidence>
<evidence type="ECO:0000256" key="4">
    <source>
        <dbReference type="ARBA" id="ARBA00022723"/>
    </source>
</evidence>
<dbReference type="GO" id="GO:0006310">
    <property type="term" value="P:DNA recombination"/>
    <property type="evidence" value="ECO:0007669"/>
    <property type="project" value="UniProtKB-KW"/>
</dbReference>
<organism evidence="16 17">
    <name type="scientific">Austropuccinia psidii MF-1</name>
    <dbReference type="NCBI Taxonomy" id="1389203"/>
    <lineage>
        <taxon>Eukaryota</taxon>
        <taxon>Fungi</taxon>
        <taxon>Dikarya</taxon>
        <taxon>Basidiomycota</taxon>
        <taxon>Pucciniomycotina</taxon>
        <taxon>Pucciniomycetes</taxon>
        <taxon>Pucciniales</taxon>
        <taxon>Sphaerophragmiaceae</taxon>
        <taxon>Austropuccinia</taxon>
    </lineage>
</organism>
<dbReference type="SUPFAM" id="SSF53098">
    <property type="entry name" value="Ribonuclease H-like"/>
    <property type="match status" value="1"/>
</dbReference>
<evidence type="ECO:0000256" key="7">
    <source>
        <dbReference type="ARBA" id="ARBA00022842"/>
    </source>
</evidence>
<keyword evidence="6" id="KW-0378">Hydrolase</keyword>
<dbReference type="InterPro" id="IPR039537">
    <property type="entry name" value="Retrotran_Ty1/copia-like"/>
</dbReference>
<keyword evidence="2" id="KW-0548">Nucleotidyltransferase</keyword>
<dbReference type="Pfam" id="PF00665">
    <property type="entry name" value="rve"/>
    <property type="match status" value="1"/>
</dbReference>
<evidence type="ECO:0000256" key="6">
    <source>
        <dbReference type="ARBA" id="ARBA00022801"/>
    </source>
</evidence>
<evidence type="ECO:0000256" key="12">
    <source>
        <dbReference type="ARBA" id="ARBA00023172"/>
    </source>
</evidence>
<keyword evidence="12" id="KW-0233">DNA recombination</keyword>
<dbReference type="Proteomes" id="UP000765509">
    <property type="component" value="Unassembled WGS sequence"/>
</dbReference>
<dbReference type="OrthoDB" id="2847449at2759"/>
<proteinExistence type="predicted"/>
<evidence type="ECO:0000256" key="5">
    <source>
        <dbReference type="ARBA" id="ARBA00022759"/>
    </source>
</evidence>
<evidence type="ECO:0000256" key="2">
    <source>
        <dbReference type="ARBA" id="ARBA00022695"/>
    </source>
</evidence>
<dbReference type="PANTHER" id="PTHR42648:SF11">
    <property type="entry name" value="TRANSPOSON TY4-P GAG-POL POLYPROTEIN"/>
    <property type="match status" value="1"/>
</dbReference>
<dbReference type="GO" id="GO:0046872">
    <property type="term" value="F:metal ion binding"/>
    <property type="evidence" value="ECO:0007669"/>
    <property type="project" value="UniProtKB-KW"/>
</dbReference>
<comment type="catalytic activity">
    <reaction evidence="14">
        <text>DNA(n) + a 2'-deoxyribonucleoside 5'-triphosphate = DNA(n+1) + diphosphate</text>
        <dbReference type="Rhea" id="RHEA:22508"/>
        <dbReference type="Rhea" id="RHEA-COMP:17339"/>
        <dbReference type="Rhea" id="RHEA-COMP:17340"/>
        <dbReference type="ChEBI" id="CHEBI:33019"/>
        <dbReference type="ChEBI" id="CHEBI:61560"/>
        <dbReference type="ChEBI" id="CHEBI:173112"/>
        <dbReference type="EC" id="2.7.7.7"/>
    </reaction>
</comment>
<evidence type="ECO:0000256" key="9">
    <source>
        <dbReference type="ARBA" id="ARBA00022908"/>
    </source>
</evidence>
<keyword evidence="5" id="KW-0255">Endonuclease</keyword>
<evidence type="ECO:0000256" key="14">
    <source>
        <dbReference type="ARBA" id="ARBA00049244"/>
    </source>
</evidence>
<sequence>MKLSVASSELFKVNAIGSIALNTPYGSLKLNNVLYCGDIPGVILSLGHLLQENFSIRFLQDSFHLSNQNIHFLAIRQNNRWFVPFNNSDPKEINLRYMNPTICSTNSNVKSAQNNSLLWHKRIVHFSIRHLKRMQQFNTHCPVRAASRQIVNQPGDLMGPYECSINNKRYILMIQDAFSHVVVAIPLTDKSEAKTYFINWIKQFMNITTHRIKTMRTDNGTEFKNYTVNSFLTENGITHEYSMPYEHHQNGIIERTNQTILEMAWTCLLAVQLPEFLWPWAFRHSVWIFNCYVHVGDKLTPFELLGQKRPSLELLRVFGAK</sequence>
<dbReference type="GO" id="GO:0003887">
    <property type="term" value="F:DNA-directed DNA polymerase activity"/>
    <property type="evidence" value="ECO:0007669"/>
    <property type="project" value="UniProtKB-KW"/>
</dbReference>
<keyword evidence="4" id="KW-0479">Metal-binding</keyword>
<keyword evidence="9" id="KW-0229">DNA integration</keyword>
<evidence type="ECO:0000259" key="15">
    <source>
        <dbReference type="PROSITE" id="PS50994"/>
    </source>
</evidence>
<dbReference type="InterPro" id="IPR001584">
    <property type="entry name" value="Integrase_cat-core"/>
</dbReference>
<keyword evidence="7" id="KW-0460">Magnesium</keyword>
<keyword evidence="10" id="KW-0695">RNA-directed DNA polymerase</keyword>
<dbReference type="GO" id="GO:0003964">
    <property type="term" value="F:RNA-directed DNA polymerase activity"/>
    <property type="evidence" value="ECO:0007669"/>
    <property type="project" value="UniProtKB-KW"/>
</dbReference>
<dbReference type="GO" id="GO:0032196">
    <property type="term" value="P:transposition"/>
    <property type="evidence" value="ECO:0007669"/>
    <property type="project" value="UniProtKB-KW"/>
</dbReference>
<dbReference type="PROSITE" id="PS50994">
    <property type="entry name" value="INTEGRASE"/>
    <property type="match status" value="1"/>
</dbReference>
<dbReference type="GO" id="GO:0003723">
    <property type="term" value="F:RNA binding"/>
    <property type="evidence" value="ECO:0007669"/>
    <property type="project" value="UniProtKB-KW"/>
</dbReference>
<dbReference type="GO" id="GO:0016787">
    <property type="term" value="F:hydrolase activity"/>
    <property type="evidence" value="ECO:0007669"/>
    <property type="project" value="UniProtKB-KW"/>
</dbReference>
<evidence type="ECO:0000256" key="10">
    <source>
        <dbReference type="ARBA" id="ARBA00022918"/>
    </source>
</evidence>
<evidence type="ECO:0000256" key="11">
    <source>
        <dbReference type="ARBA" id="ARBA00022932"/>
    </source>
</evidence>
<evidence type="ECO:0000256" key="8">
    <source>
        <dbReference type="ARBA" id="ARBA00022884"/>
    </source>
</evidence>
<dbReference type="InterPro" id="IPR036397">
    <property type="entry name" value="RNaseH_sf"/>
</dbReference>
<dbReference type="GO" id="GO:0005634">
    <property type="term" value="C:nucleus"/>
    <property type="evidence" value="ECO:0007669"/>
    <property type="project" value="UniProtKB-ARBA"/>
</dbReference>
<dbReference type="InterPro" id="IPR012337">
    <property type="entry name" value="RNaseH-like_sf"/>
</dbReference>
<keyword evidence="11" id="KW-0808">Transferase</keyword>
<comment type="catalytic activity">
    <reaction evidence="13">
        <text>DNA(n) + a 2'-deoxyribonucleoside 5'-triphosphate = DNA(n+1) + diphosphate</text>
        <dbReference type="Rhea" id="RHEA:22508"/>
        <dbReference type="Rhea" id="RHEA-COMP:17339"/>
        <dbReference type="Rhea" id="RHEA-COMP:17340"/>
        <dbReference type="ChEBI" id="CHEBI:33019"/>
        <dbReference type="ChEBI" id="CHEBI:61560"/>
        <dbReference type="ChEBI" id="CHEBI:173112"/>
        <dbReference type="EC" id="2.7.7.49"/>
    </reaction>
</comment>
<keyword evidence="17" id="KW-1185">Reference proteome</keyword>
<keyword evidence="3" id="KW-0540">Nuclease</keyword>
<evidence type="ECO:0000313" key="16">
    <source>
        <dbReference type="EMBL" id="MBW0513844.1"/>
    </source>
</evidence>
<accession>A0A9Q3E2W8</accession>
<name>A0A9Q3E2W8_9BASI</name>
<gene>
    <name evidence="16" type="ORF">O181_053559</name>
</gene>
<feature type="domain" description="Integrase catalytic" evidence="15">
    <location>
        <begin position="138"/>
        <end position="309"/>
    </location>
</feature>
<dbReference type="GO" id="GO:0015074">
    <property type="term" value="P:DNA integration"/>
    <property type="evidence" value="ECO:0007669"/>
    <property type="project" value="UniProtKB-KW"/>
</dbReference>
<dbReference type="EMBL" id="AVOT02023660">
    <property type="protein sequence ID" value="MBW0513844.1"/>
    <property type="molecule type" value="Genomic_DNA"/>
</dbReference>
<keyword evidence="1" id="KW-0815">Transposition</keyword>
<dbReference type="Gene3D" id="3.30.420.10">
    <property type="entry name" value="Ribonuclease H-like superfamily/Ribonuclease H"/>
    <property type="match status" value="1"/>
</dbReference>
<dbReference type="AlphaFoldDB" id="A0A9Q3E2W8"/>
<evidence type="ECO:0000256" key="13">
    <source>
        <dbReference type="ARBA" id="ARBA00048173"/>
    </source>
</evidence>